<dbReference type="GO" id="GO:0019634">
    <property type="term" value="P:organic phosphonate metabolic process"/>
    <property type="evidence" value="ECO:0007669"/>
    <property type="project" value="InterPro"/>
</dbReference>
<dbReference type="STRING" id="1416801.SAMN05192553_101320"/>
<name>A0A1H6THL4_9BACT</name>
<evidence type="ECO:0000313" key="1">
    <source>
        <dbReference type="EMBL" id="SEI79573.1"/>
    </source>
</evidence>
<dbReference type="NCBIfam" id="TIGR03293">
    <property type="entry name" value="PhnG_redo"/>
    <property type="match status" value="1"/>
</dbReference>
<evidence type="ECO:0000313" key="2">
    <source>
        <dbReference type="Proteomes" id="UP000199403"/>
    </source>
</evidence>
<dbReference type="InterPro" id="IPR009609">
    <property type="entry name" value="Phosphonate_metab_PhnG"/>
</dbReference>
<protein>
    <submittedName>
        <fullName evidence="1">Alpha-D-ribose 1-methylphosphonate 5-triphosphate synthase subunit PhnG</fullName>
    </submittedName>
</protein>
<keyword evidence="2" id="KW-1185">Reference proteome</keyword>
<organism evidence="1 2">
    <name type="scientific">Cyclobacterium xiamenense</name>
    <dbReference type="NCBI Taxonomy" id="1297121"/>
    <lineage>
        <taxon>Bacteria</taxon>
        <taxon>Pseudomonadati</taxon>
        <taxon>Bacteroidota</taxon>
        <taxon>Cytophagia</taxon>
        <taxon>Cytophagales</taxon>
        <taxon>Cyclobacteriaceae</taxon>
        <taxon>Cyclobacterium</taxon>
    </lineage>
</organism>
<reference evidence="2" key="1">
    <citation type="submission" date="2016-10" db="EMBL/GenBank/DDBJ databases">
        <authorList>
            <person name="Varghese N."/>
            <person name="Submissions S."/>
        </authorList>
    </citation>
    <scope>NUCLEOTIDE SEQUENCE [LARGE SCALE GENOMIC DNA]</scope>
    <source>
        <strain evidence="2">IBRC-M 10761</strain>
    </source>
</reference>
<accession>A0A1H6THL4</accession>
<dbReference type="Pfam" id="PF06754">
    <property type="entry name" value="PhnG"/>
    <property type="match status" value="1"/>
</dbReference>
<dbReference type="GO" id="GO:0015716">
    <property type="term" value="P:organic phosphonate transport"/>
    <property type="evidence" value="ECO:0007669"/>
    <property type="project" value="InterPro"/>
</dbReference>
<dbReference type="Proteomes" id="UP000199403">
    <property type="component" value="Unassembled WGS sequence"/>
</dbReference>
<proteinExistence type="predicted"/>
<gene>
    <name evidence="1" type="ORF">SAMN05192553_101320</name>
</gene>
<dbReference type="AlphaFoldDB" id="A0A1H6THL4"/>
<dbReference type="EMBL" id="FNZH01000001">
    <property type="protein sequence ID" value="SEI79573.1"/>
    <property type="molecule type" value="Genomic_DNA"/>
</dbReference>
<sequence>MLLWEKLIAIRIMELIERDYILCECPLKHLVDFVAKLEDQYEITVSKAPEICLTMVKAEDSVEGQAFFLGEALTTTCEVVIGKESGLGIVLEDQPERAYCIAVLDTLSKLKDRNWPEIDAFLNAEKAQIMKAETEAHTKIMQSAVDFKLMDDAHP</sequence>